<dbReference type="RefSeq" id="WP_268041757.1">
    <property type="nucleotide sequence ID" value="NZ_JAPQER010000007.1"/>
</dbReference>
<organism evidence="1 2">
    <name type="scientific">Clostridium aestuarii</name>
    <dbReference type="NCBI Taxonomy" id="338193"/>
    <lineage>
        <taxon>Bacteria</taxon>
        <taxon>Bacillati</taxon>
        <taxon>Bacillota</taxon>
        <taxon>Clostridia</taxon>
        <taxon>Eubacteriales</taxon>
        <taxon>Clostridiaceae</taxon>
        <taxon>Clostridium</taxon>
    </lineage>
</organism>
<comment type="caution">
    <text evidence="1">The sequence shown here is derived from an EMBL/GenBank/DDBJ whole genome shotgun (WGS) entry which is preliminary data.</text>
</comment>
<dbReference type="EMBL" id="JAPQER010000007">
    <property type="protein sequence ID" value="MCY6485435.1"/>
    <property type="molecule type" value="Genomic_DNA"/>
</dbReference>
<evidence type="ECO:0008006" key="3">
    <source>
        <dbReference type="Google" id="ProtNLM"/>
    </source>
</evidence>
<dbReference type="Proteomes" id="UP001078443">
    <property type="component" value="Unassembled WGS sequence"/>
</dbReference>
<evidence type="ECO:0000313" key="1">
    <source>
        <dbReference type="EMBL" id="MCY6485435.1"/>
    </source>
</evidence>
<keyword evidence="2" id="KW-1185">Reference proteome</keyword>
<name>A0ABT4D5F9_9CLOT</name>
<evidence type="ECO:0000313" key="2">
    <source>
        <dbReference type="Proteomes" id="UP001078443"/>
    </source>
</evidence>
<gene>
    <name evidence="1" type="ORF">OW763_13960</name>
</gene>
<reference evidence="1" key="1">
    <citation type="submission" date="2022-12" db="EMBL/GenBank/DDBJ databases">
        <authorList>
            <person name="Wang J."/>
        </authorList>
    </citation>
    <scope>NUCLEOTIDE SEQUENCE</scope>
    <source>
        <strain evidence="1">HY-45-18</strain>
    </source>
</reference>
<sequence length="160" mass="19562">MKKFKYLIILFVVFLSLLHFYENYIYYKIPHNPLTEISQDIPKKCYFTEYYSNNEIDKTSHNSNTNALIFKYFKNLKLIPLKERNEETCKHETDDYFSYWFQFYSESDSYYIFITEIFKDNLTVISIRSDKPRFPNGYYKISDSKFDYNYVNNLIINSEN</sequence>
<protein>
    <recommendedName>
        <fullName evidence="3">DUF4767 domain-containing protein</fullName>
    </recommendedName>
</protein>
<proteinExistence type="predicted"/>
<accession>A0ABT4D5F9</accession>